<dbReference type="SUPFAM" id="SSF53335">
    <property type="entry name" value="S-adenosyl-L-methionine-dependent methyltransferases"/>
    <property type="match status" value="1"/>
</dbReference>
<reference evidence="1 2" key="1">
    <citation type="submission" date="2014-11" db="EMBL/GenBank/DDBJ databases">
        <authorList>
            <person name="Zhu J."/>
            <person name="Qi W."/>
            <person name="Song R."/>
        </authorList>
    </citation>
    <scope>NUCLEOTIDE SEQUENCE [LARGE SCALE GENOMIC DNA]</scope>
</reference>
<dbReference type="OMA" id="RVWINHI"/>
<dbReference type="InParanoid" id="A0A0G4GF38"/>
<sequence length="369" mass="40353">MGKSYNKDGSHWQQAAARLWHSVVSEGLIKTLKGERQRGNNLGPVWALDCGCGHGKASDGMMAAVHKAMQEHRHEIGGHRCLCVIHNDLPSNHWAELFNTVNAPAGYAAGGPPTAMAFASGKTMYERQAPDESLHLVVAFNSIHWMDHQPRPLSDGLVFQCSTDKEATQAWLQVKQRELETFLRLRSAELVPGGRIVVSWVETKEGGGVFKAVHNVVNVMADEGWVSRETASKASLPFVFLPMSTLLQPWEGLEAIWTADNEVFLHAYNTRVASGQCDEGKATEMFFDDLMLSARGWAEGMVTSFMADDCKRAAASGGLEGHNPADAADAVAAGVKQFYVTLRGELVRSYGNRPGPLGIKSHVFVIRKI</sequence>
<dbReference type="OrthoDB" id="1523883at2759"/>
<dbReference type="Proteomes" id="UP000041254">
    <property type="component" value="Unassembled WGS sequence"/>
</dbReference>
<dbReference type="GO" id="GO:0008168">
    <property type="term" value="F:methyltransferase activity"/>
    <property type="evidence" value="ECO:0007669"/>
    <property type="project" value="InterPro"/>
</dbReference>
<name>A0A0G4GF38_VITBC</name>
<accession>A0A0G4GF38</accession>
<proteinExistence type="predicted"/>
<dbReference type="AlphaFoldDB" id="A0A0G4GF38"/>
<dbReference type="InterPro" id="IPR029063">
    <property type="entry name" value="SAM-dependent_MTases_sf"/>
</dbReference>
<dbReference type="VEuPathDB" id="CryptoDB:Vbra_17629"/>
<gene>
    <name evidence="1" type="ORF">Vbra_17629</name>
</gene>
<dbReference type="PANTHER" id="PTHR31009">
    <property type="entry name" value="S-ADENOSYL-L-METHIONINE:CARBOXYL METHYLTRANSFERASE FAMILY PROTEIN"/>
    <property type="match status" value="1"/>
</dbReference>
<evidence type="ECO:0000313" key="1">
    <source>
        <dbReference type="EMBL" id="CEM28129.1"/>
    </source>
</evidence>
<evidence type="ECO:0000313" key="2">
    <source>
        <dbReference type="Proteomes" id="UP000041254"/>
    </source>
</evidence>
<dbReference type="PhylomeDB" id="A0A0G4GF38"/>
<keyword evidence="2" id="KW-1185">Reference proteome</keyword>
<organism evidence="1 2">
    <name type="scientific">Vitrella brassicaformis (strain CCMP3155)</name>
    <dbReference type="NCBI Taxonomy" id="1169540"/>
    <lineage>
        <taxon>Eukaryota</taxon>
        <taxon>Sar</taxon>
        <taxon>Alveolata</taxon>
        <taxon>Colpodellida</taxon>
        <taxon>Vitrellaceae</taxon>
        <taxon>Vitrella</taxon>
    </lineage>
</organism>
<dbReference type="Gene3D" id="3.40.50.150">
    <property type="entry name" value="Vaccinia Virus protein VP39"/>
    <property type="match status" value="1"/>
</dbReference>
<protein>
    <submittedName>
        <fullName evidence="1">Uncharacterized protein</fullName>
    </submittedName>
</protein>
<dbReference type="InterPro" id="IPR005299">
    <property type="entry name" value="MeTrfase_7"/>
</dbReference>
<dbReference type="EMBL" id="CDMY01000646">
    <property type="protein sequence ID" value="CEM28129.1"/>
    <property type="molecule type" value="Genomic_DNA"/>
</dbReference>
<dbReference type="Pfam" id="PF03492">
    <property type="entry name" value="Methyltransf_7"/>
    <property type="match status" value="1"/>
</dbReference>